<keyword evidence="2" id="KW-1185">Reference proteome</keyword>
<organism evidence="1 2">
    <name type="scientific">Paramuricea clavata</name>
    <name type="common">Red gorgonian</name>
    <name type="synonym">Violescent sea-whip</name>
    <dbReference type="NCBI Taxonomy" id="317549"/>
    <lineage>
        <taxon>Eukaryota</taxon>
        <taxon>Metazoa</taxon>
        <taxon>Cnidaria</taxon>
        <taxon>Anthozoa</taxon>
        <taxon>Octocorallia</taxon>
        <taxon>Malacalcyonacea</taxon>
        <taxon>Plexauridae</taxon>
        <taxon>Paramuricea</taxon>
    </lineage>
</organism>
<evidence type="ECO:0000313" key="2">
    <source>
        <dbReference type="Proteomes" id="UP001152795"/>
    </source>
</evidence>
<reference evidence="1" key="1">
    <citation type="submission" date="2020-04" db="EMBL/GenBank/DDBJ databases">
        <authorList>
            <person name="Alioto T."/>
            <person name="Alioto T."/>
            <person name="Gomez Garrido J."/>
        </authorList>
    </citation>
    <scope>NUCLEOTIDE SEQUENCE</scope>
    <source>
        <strain evidence="1">A484AB</strain>
    </source>
</reference>
<name>A0A6S7LSJ4_PARCT</name>
<dbReference type="EMBL" id="CACRXK020030182">
    <property type="protein sequence ID" value="CAB4042463.1"/>
    <property type="molecule type" value="Genomic_DNA"/>
</dbReference>
<protein>
    <submittedName>
        <fullName evidence="1">Uncharacterized protein</fullName>
    </submittedName>
</protein>
<dbReference type="Proteomes" id="UP001152795">
    <property type="component" value="Unassembled WGS sequence"/>
</dbReference>
<proteinExistence type="predicted"/>
<evidence type="ECO:0000313" key="1">
    <source>
        <dbReference type="EMBL" id="CAB4042463.1"/>
    </source>
</evidence>
<dbReference type="AlphaFoldDB" id="A0A6S7LSJ4"/>
<sequence length="229" mass="25736">MVKSFLVVIVAFCFSVFKVAAIPDPKDAAHRIYVAVDAKIMAAEKMRQFGFLYLQRSSDADVYYTNDNVRAILGANAPAIAELPSLYDQGPWPNLSPVEGPVHSNMRVAGPNAKEKEDPKTNVGHAEQKMLMEFDKMVEGVFGSDGDKLKECPAFIILGTKLFPCYKAENVGCGQYFIERTKKVFNQCTSEATRDSFLYLYSRDNSDNDWHKQRDNFKQNGIKIIFGPQ</sequence>
<gene>
    <name evidence="1" type="ORF">PACLA_8A064682</name>
</gene>
<accession>A0A6S7LSJ4</accession>
<comment type="caution">
    <text evidence="1">The sequence shown here is derived from an EMBL/GenBank/DDBJ whole genome shotgun (WGS) entry which is preliminary data.</text>
</comment>